<proteinExistence type="predicted"/>
<dbReference type="Proteomes" id="UP001162834">
    <property type="component" value="Chromosome"/>
</dbReference>
<dbReference type="EMBL" id="CP087164">
    <property type="protein sequence ID" value="UGS34679.1"/>
    <property type="molecule type" value="Genomic_DNA"/>
</dbReference>
<accession>A0A9E7BZL4</accession>
<evidence type="ECO:0000256" key="2">
    <source>
        <dbReference type="SAM" id="SignalP"/>
    </source>
</evidence>
<evidence type="ECO:0008006" key="5">
    <source>
        <dbReference type="Google" id="ProtNLM"/>
    </source>
</evidence>
<keyword evidence="4" id="KW-1185">Reference proteome</keyword>
<dbReference type="PROSITE" id="PS51257">
    <property type="entry name" value="PROKAR_LIPOPROTEIN"/>
    <property type="match status" value="1"/>
</dbReference>
<organism evidence="3 4">
    <name type="scientific">Capillimicrobium parvum</name>
    <dbReference type="NCBI Taxonomy" id="2884022"/>
    <lineage>
        <taxon>Bacteria</taxon>
        <taxon>Bacillati</taxon>
        <taxon>Actinomycetota</taxon>
        <taxon>Thermoleophilia</taxon>
        <taxon>Solirubrobacterales</taxon>
        <taxon>Capillimicrobiaceae</taxon>
        <taxon>Capillimicrobium</taxon>
    </lineage>
</organism>
<sequence>MASRRAAALAAVLTIGAAALAGCGGDGSSSTGTAPAPAATATAPAGASTSGEDQPGGGGDEQPIVVPARFTFSGDGLSPAEVAVPAFFDIRLTGVSKDGRAHTILFEGTTLQVPAHGRASAKIGGLKKGRYGVTIDGQENAATIVSGAEPGP</sequence>
<dbReference type="AlphaFoldDB" id="A0A9E7BZL4"/>
<dbReference type="KEGG" id="sbae:DSM104329_01059"/>
<evidence type="ECO:0000313" key="3">
    <source>
        <dbReference type="EMBL" id="UGS34679.1"/>
    </source>
</evidence>
<evidence type="ECO:0000313" key="4">
    <source>
        <dbReference type="Proteomes" id="UP001162834"/>
    </source>
</evidence>
<reference evidence="3" key="1">
    <citation type="journal article" date="2022" name="Int. J. Syst. Evol. Microbiol.">
        <title>Pseudomonas aegrilactucae sp. nov. and Pseudomonas morbosilactucae sp. nov., pathogens causing bacterial rot of lettuce in Japan.</title>
        <authorList>
            <person name="Sawada H."/>
            <person name="Fujikawa T."/>
            <person name="Satou M."/>
        </authorList>
    </citation>
    <scope>NUCLEOTIDE SEQUENCE</scope>
    <source>
        <strain evidence="3">0166_1</strain>
    </source>
</reference>
<feature type="chain" id="PRO_5038518737" description="Lipoprotein" evidence="2">
    <location>
        <begin position="22"/>
        <end position="152"/>
    </location>
</feature>
<name>A0A9E7BZL4_9ACTN</name>
<feature type="compositionally biased region" description="Low complexity" evidence="1">
    <location>
        <begin position="28"/>
        <end position="53"/>
    </location>
</feature>
<dbReference type="RefSeq" id="WP_259314342.1">
    <property type="nucleotide sequence ID" value="NZ_CP087164.1"/>
</dbReference>
<evidence type="ECO:0000256" key="1">
    <source>
        <dbReference type="SAM" id="MobiDB-lite"/>
    </source>
</evidence>
<feature type="signal peptide" evidence="2">
    <location>
        <begin position="1"/>
        <end position="21"/>
    </location>
</feature>
<protein>
    <recommendedName>
        <fullName evidence="5">Lipoprotein</fullName>
    </recommendedName>
</protein>
<gene>
    <name evidence="3" type="ORF">DSM104329_01059</name>
</gene>
<keyword evidence="2" id="KW-0732">Signal</keyword>
<feature type="region of interest" description="Disordered" evidence="1">
    <location>
        <begin position="24"/>
        <end position="64"/>
    </location>
</feature>